<dbReference type="EMBL" id="JWZT01000542">
    <property type="protein sequence ID" value="KII74105.1"/>
    <property type="molecule type" value="Genomic_DNA"/>
</dbReference>
<protein>
    <submittedName>
        <fullName evidence="1">Uncharacterized protein</fullName>
    </submittedName>
</protein>
<evidence type="ECO:0000313" key="1">
    <source>
        <dbReference type="EMBL" id="KII74105.1"/>
    </source>
</evidence>
<reference evidence="1 2" key="1">
    <citation type="journal article" date="2014" name="Genome Biol. Evol.">
        <title>The genome of the myxosporean Thelohanellus kitauei shows adaptations to nutrient acquisition within its fish host.</title>
        <authorList>
            <person name="Yang Y."/>
            <person name="Xiong J."/>
            <person name="Zhou Z."/>
            <person name="Huo F."/>
            <person name="Miao W."/>
            <person name="Ran C."/>
            <person name="Liu Y."/>
            <person name="Zhang J."/>
            <person name="Feng J."/>
            <person name="Wang M."/>
            <person name="Wang M."/>
            <person name="Wang L."/>
            <person name="Yao B."/>
        </authorList>
    </citation>
    <scope>NUCLEOTIDE SEQUENCE [LARGE SCALE GENOMIC DNA]</scope>
    <source>
        <strain evidence="1">Wuqing</strain>
    </source>
</reference>
<comment type="caution">
    <text evidence="1">The sequence shown here is derived from an EMBL/GenBank/DDBJ whole genome shotgun (WGS) entry which is preliminary data.</text>
</comment>
<dbReference type="Proteomes" id="UP000031668">
    <property type="component" value="Unassembled WGS sequence"/>
</dbReference>
<name>A0A0C2NCW4_THEKT</name>
<keyword evidence="2" id="KW-1185">Reference proteome</keyword>
<sequence length="142" mass="16649">MAKRDSKAKFLNDVRPTFQFDSFNDKQESWNIYIQRFEHTVKMQGLVLTGEELDELKKDLLLNNLGCTHLKTIVDHVGAIGSKTTTYSKIVSYMATRHQEKINVFYERFNFGNRSRRGNETIMEFLGALKEFVSELRFRRSS</sequence>
<gene>
    <name evidence="1" type="ORF">RF11_08483</name>
</gene>
<evidence type="ECO:0000313" key="2">
    <source>
        <dbReference type="Proteomes" id="UP000031668"/>
    </source>
</evidence>
<accession>A0A0C2NCW4</accession>
<dbReference type="AlphaFoldDB" id="A0A0C2NCW4"/>
<organism evidence="1 2">
    <name type="scientific">Thelohanellus kitauei</name>
    <name type="common">Myxosporean</name>
    <dbReference type="NCBI Taxonomy" id="669202"/>
    <lineage>
        <taxon>Eukaryota</taxon>
        <taxon>Metazoa</taxon>
        <taxon>Cnidaria</taxon>
        <taxon>Myxozoa</taxon>
        <taxon>Myxosporea</taxon>
        <taxon>Bivalvulida</taxon>
        <taxon>Platysporina</taxon>
        <taxon>Myxobolidae</taxon>
        <taxon>Thelohanellus</taxon>
    </lineage>
</organism>
<proteinExistence type="predicted"/>